<dbReference type="PANTHER" id="PTHR43751:SF2">
    <property type="entry name" value="SULFATASE N-TERMINAL DOMAIN-CONTAINING PROTEIN"/>
    <property type="match status" value="1"/>
</dbReference>
<dbReference type="Proteomes" id="UP000036513">
    <property type="component" value="Unassembled WGS sequence"/>
</dbReference>
<evidence type="ECO:0000313" key="3">
    <source>
        <dbReference type="Proteomes" id="UP000036513"/>
    </source>
</evidence>
<proteinExistence type="predicted"/>
<dbReference type="InterPro" id="IPR017850">
    <property type="entry name" value="Alkaline_phosphatase_core_sf"/>
</dbReference>
<name>A0A0J6WKK3_9MYCO</name>
<dbReference type="PATRIC" id="fig|37916.4.peg.15"/>
<dbReference type="AlphaFoldDB" id="A0A0J6WKK3"/>
<reference evidence="2 3" key="1">
    <citation type="journal article" date="2015" name="Genome Biol. Evol.">
        <title>Characterization of Three Mycobacterium spp. with Potential Use in Bioremediation by Genome Sequencing and Comparative Genomics.</title>
        <authorList>
            <person name="Das S."/>
            <person name="Pettersson B.M."/>
            <person name="Behra P.R."/>
            <person name="Ramesh M."/>
            <person name="Dasgupta S."/>
            <person name="Bhattacharya A."/>
            <person name="Kirsebom L.A."/>
        </authorList>
    </citation>
    <scope>NUCLEOTIDE SEQUENCE [LARGE SCALE GENOMIC DNA]</scope>
    <source>
        <strain evidence="2 3">DSM 43826</strain>
    </source>
</reference>
<dbReference type="Pfam" id="PF00884">
    <property type="entry name" value="Sulfatase"/>
    <property type="match status" value="1"/>
</dbReference>
<dbReference type="GO" id="GO:0004065">
    <property type="term" value="F:arylsulfatase activity"/>
    <property type="evidence" value="ECO:0007669"/>
    <property type="project" value="UniProtKB-EC"/>
</dbReference>
<dbReference type="InterPro" id="IPR052701">
    <property type="entry name" value="GAG_Ulvan_Degrading_Sulfatases"/>
</dbReference>
<evidence type="ECO:0000259" key="1">
    <source>
        <dbReference type="Pfam" id="PF00884"/>
    </source>
</evidence>
<comment type="caution">
    <text evidence="2">The sequence shown here is derived from an EMBL/GenBank/DDBJ whole genome shotgun (WGS) entry which is preliminary data.</text>
</comment>
<dbReference type="Pfam" id="PF14707">
    <property type="entry name" value="Sulfatase_C"/>
    <property type="match status" value="1"/>
</dbReference>
<dbReference type="STRING" id="37916.MCHLDSM_00016"/>
<evidence type="ECO:0000313" key="2">
    <source>
        <dbReference type="EMBL" id="KMO83880.1"/>
    </source>
</evidence>
<keyword evidence="2" id="KW-0378">Hydrolase</keyword>
<dbReference type="InterPro" id="IPR000917">
    <property type="entry name" value="Sulfatase_N"/>
</dbReference>
<accession>A0A0J6WKK3</accession>
<dbReference type="Gene3D" id="3.40.720.10">
    <property type="entry name" value="Alkaline Phosphatase, subunit A"/>
    <property type="match status" value="1"/>
</dbReference>
<feature type="domain" description="Sulfatase N-terminal" evidence="1">
    <location>
        <begin position="5"/>
        <end position="337"/>
    </location>
</feature>
<dbReference type="PANTHER" id="PTHR43751">
    <property type="entry name" value="SULFATASE"/>
    <property type="match status" value="1"/>
</dbReference>
<sequence>MTNAPNILVIWGDDIGQSNLSCYSNGVMGYCTPNIDRIADEGALFTDYYGEQSCTAGRAAFITGQNPYRTGLTKVGLPGAELGLQAADPTIATALKTRGYATGQFGKNHLGDRDEHLPTMHGFDEFFGNLYHLNAEEEPEEPDYPKDPEFRRKFGPRGVLHSWTNGDGTQRIEDTGPLTKKRMETVDEEFRDAAVEFIHRQHQEQTPFFVWFNSTHMHFRTHPKPDSVGRSGRWQSTYHDTMMDHDDLVGSLLDTLDELGIADDTIVMYSTDNGPHMNSWPDAGMTPFRNEKNSNWEGAYRVPAMVRWPGHISAGTVLRGIVSHNDWFVTLLSAAGVPDIAAQLRTGVDLGGTTYTVHLDGHDQLPYLIGQTATSPRQHFFYVSDDGDLTALRFDNWKIVFLEQRCQGTMRIWAEPYTALRVPKIFNLRTDPYERADLTSNTYYDWLLSHAYLLVPAQAYVGRALATFAEFPQRQKSASFSLEQVMDKLRDGAAASS</sequence>
<keyword evidence="3" id="KW-1185">Reference proteome</keyword>
<protein>
    <submittedName>
        <fullName evidence="2">Arylsulfatase</fullName>
        <ecNumber evidence="2">3.1.6.1</ecNumber>
    </submittedName>
</protein>
<dbReference type="CDD" id="cd16142">
    <property type="entry name" value="ARS_like"/>
    <property type="match status" value="1"/>
</dbReference>
<dbReference type="SUPFAM" id="SSF53649">
    <property type="entry name" value="Alkaline phosphatase-like"/>
    <property type="match status" value="1"/>
</dbReference>
<dbReference type="Gene3D" id="3.30.1120.10">
    <property type="match status" value="1"/>
</dbReference>
<organism evidence="2 3">
    <name type="scientific">Mycolicibacterium chlorophenolicum</name>
    <dbReference type="NCBI Taxonomy" id="37916"/>
    <lineage>
        <taxon>Bacteria</taxon>
        <taxon>Bacillati</taxon>
        <taxon>Actinomycetota</taxon>
        <taxon>Actinomycetes</taxon>
        <taxon>Mycobacteriales</taxon>
        <taxon>Mycobacteriaceae</taxon>
        <taxon>Mycolicibacterium</taxon>
    </lineage>
</organism>
<dbReference type="EC" id="3.1.6.1" evidence="2"/>
<dbReference type="EMBL" id="JYNL01000001">
    <property type="protein sequence ID" value="KMO83880.1"/>
    <property type="molecule type" value="Genomic_DNA"/>
</dbReference>
<dbReference type="SMR" id="A0A0J6WKK3"/>
<gene>
    <name evidence="2" type="primary">atsA_3</name>
    <name evidence="2" type="ORF">MCHLDSM_00016</name>
</gene>